<dbReference type="EMBL" id="QWGR01000003">
    <property type="protein sequence ID" value="RIJ49252.1"/>
    <property type="molecule type" value="Genomic_DNA"/>
</dbReference>
<dbReference type="InterPro" id="IPR011579">
    <property type="entry name" value="ATPase_dom"/>
</dbReference>
<keyword evidence="2" id="KW-0067">ATP-binding</keyword>
<dbReference type="OrthoDB" id="9805535at2"/>
<name>A0A399T3A4_9BACT</name>
<dbReference type="PANTHER" id="PTHR34301:SF8">
    <property type="entry name" value="ATPASE DOMAIN-CONTAINING PROTEIN"/>
    <property type="match status" value="1"/>
</dbReference>
<reference evidence="2 3" key="1">
    <citation type="submission" date="2018-08" db="EMBL/GenBank/DDBJ databases">
        <title>Pallidiluteibacterium maritimus gen. nov., sp. nov., isolated from coastal sediment.</title>
        <authorList>
            <person name="Zhou L.Y."/>
        </authorList>
    </citation>
    <scope>NUCLEOTIDE SEQUENCE [LARGE SCALE GENOMIC DNA]</scope>
    <source>
        <strain evidence="2 3">XSD2</strain>
    </source>
</reference>
<dbReference type="PANTHER" id="PTHR34301">
    <property type="entry name" value="DNA-BINDING PROTEIN-RELATED"/>
    <property type="match status" value="1"/>
</dbReference>
<dbReference type="AlphaFoldDB" id="A0A399T3A4"/>
<comment type="caution">
    <text evidence="2">The sequence shown here is derived from an EMBL/GenBank/DDBJ whole genome shotgun (WGS) entry which is preliminary data.</text>
</comment>
<dbReference type="SUPFAM" id="SSF52540">
    <property type="entry name" value="P-loop containing nucleoside triphosphate hydrolases"/>
    <property type="match status" value="1"/>
</dbReference>
<dbReference type="GO" id="GO:0005524">
    <property type="term" value="F:ATP binding"/>
    <property type="evidence" value="ECO:0007669"/>
    <property type="project" value="UniProtKB-KW"/>
</dbReference>
<proteinExistence type="predicted"/>
<dbReference type="Gene3D" id="3.40.50.300">
    <property type="entry name" value="P-loop containing nucleotide triphosphate hydrolases"/>
    <property type="match status" value="1"/>
</dbReference>
<feature type="domain" description="ATPase" evidence="1">
    <location>
        <begin position="24"/>
        <end position="266"/>
    </location>
</feature>
<keyword evidence="2" id="KW-0547">Nucleotide-binding</keyword>
<keyword evidence="3" id="KW-1185">Reference proteome</keyword>
<evidence type="ECO:0000259" key="1">
    <source>
        <dbReference type="Pfam" id="PF01637"/>
    </source>
</evidence>
<dbReference type="Pfam" id="PF01637">
    <property type="entry name" value="ATPase_2"/>
    <property type="match status" value="1"/>
</dbReference>
<sequence>MTKSKGTESDNPFKYGSVVSREAFCNRKEEIQQLKQYMQNSQSVWLFSPRRYGKTSLIKRVFNESVLVKTLYVDLYNIKSTDDFCKRYAKLIADSLFDWKDNMKTLSGKLVESFKGLKPSVTFDENGNPSFSLQTETIHQQIDVETILNIPDKIGKKNNQKICIAFDEFQEIKRIDPFLINWMRSAFQFHENVSYIFLGSKQSMMESIFSDNNSPFYEFGTKMNLNPIRKEELEMFITDRFKSRGIYITQSVVDKILEISGGHPHYTQFFASEVFYLLLSGHDQNNETFNHLWLTKIINGQSDIFQNIYDQLSNIQRNVLQTLTVIDENTELYSVKTRDKYHLPPSSTLNTTLNSLINKDIIAKQGLQYKLVNPIFKEWLKRLDAQL</sequence>
<evidence type="ECO:0000313" key="3">
    <source>
        <dbReference type="Proteomes" id="UP000265926"/>
    </source>
</evidence>
<evidence type="ECO:0000313" key="2">
    <source>
        <dbReference type="EMBL" id="RIJ49252.1"/>
    </source>
</evidence>
<accession>A0A399T3A4</accession>
<dbReference type="RefSeq" id="WP_119437138.1">
    <property type="nucleotide sequence ID" value="NZ_QWGR01000003.1"/>
</dbReference>
<protein>
    <submittedName>
        <fullName evidence="2">ATP-binding protein</fullName>
    </submittedName>
</protein>
<dbReference type="InterPro" id="IPR027417">
    <property type="entry name" value="P-loop_NTPase"/>
</dbReference>
<organism evidence="2 3">
    <name type="scientific">Maribellus luteus</name>
    <dbReference type="NCBI Taxonomy" id="2305463"/>
    <lineage>
        <taxon>Bacteria</taxon>
        <taxon>Pseudomonadati</taxon>
        <taxon>Bacteroidota</taxon>
        <taxon>Bacteroidia</taxon>
        <taxon>Marinilabiliales</taxon>
        <taxon>Prolixibacteraceae</taxon>
        <taxon>Maribellus</taxon>
    </lineage>
</organism>
<dbReference type="Proteomes" id="UP000265926">
    <property type="component" value="Unassembled WGS sequence"/>
</dbReference>
<gene>
    <name evidence="2" type="ORF">D1614_06785</name>
</gene>